<sequence>MGRHLIHSQTLDLRYGDERQAKADMDQWGSWYQRELLPVIASVLDEVEIPGKTIRLERLEIDLGHIAGKPDPDSLRRKLREMLKTQILRQSPELLHPRPKPVTGPQKTNVTARPKPSPELEQLIFLLEKGRAAWWSSATAKTGIRRLLKTLFWEEKNPALQAWLSEQPLSPQAVQRLVHHLDYSQLLELAKWVSPKGAKAWEQLDFSLKKVWVPSFFSSPELEKRLAPVLVEVFFAKEAAGLSAVGLELRAVFFAAQKAKISDERIFMPLLGLFPEEKIKGLKRSGALEELREKWLQSSFVRANFEGDPEKPKAGHRRLPSQILQQPVEKSPAKGTAKSDRQAQVQDRKKTPPGLDKDETVLIANAGLVLTAPFLPYFFRGLGLVDKTAFVSTAAQHRAALLIQALLDESHEYEESDLLLNKILCGIAPEEAIPVAFAASALEKEEIPNLLDAMAAQWTVLKCTSGQAMAQGFFPREGSLRQTDKGYLLHIPRTSIDILLNRLPWTLSIIKLPWMNETLFVEW</sequence>
<evidence type="ECO:0000313" key="2">
    <source>
        <dbReference type="EMBL" id="MBN7809916.1"/>
    </source>
</evidence>
<dbReference type="InterPro" id="IPR045538">
    <property type="entry name" value="CIS_TMP"/>
</dbReference>
<dbReference type="Pfam" id="PF19268">
    <property type="entry name" value="CIS_TMP"/>
    <property type="match status" value="1"/>
</dbReference>
<evidence type="ECO:0000313" key="3">
    <source>
        <dbReference type="Proteomes" id="UP000664317"/>
    </source>
</evidence>
<proteinExistence type="predicted"/>
<keyword evidence="3" id="KW-1185">Reference proteome</keyword>
<feature type="region of interest" description="Disordered" evidence="1">
    <location>
        <begin position="95"/>
        <end position="114"/>
    </location>
</feature>
<feature type="region of interest" description="Disordered" evidence="1">
    <location>
        <begin position="306"/>
        <end position="356"/>
    </location>
</feature>
<protein>
    <submittedName>
        <fullName evidence="2">Uncharacterized protein</fullName>
    </submittedName>
</protein>
<organism evidence="2 3">
    <name type="scientific">Algoriphagus oliviformis</name>
    <dbReference type="NCBI Taxonomy" id="2811231"/>
    <lineage>
        <taxon>Bacteria</taxon>
        <taxon>Pseudomonadati</taxon>
        <taxon>Bacteroidota</taxon>
        <taxon>Cytophagia</taxon>
        <taxon>Cytophagales</taxon>
        <taxon>Cyclobacteriaceae</taxon>
        <taxon>Algoriphagus</taxon>
    </lineage>
</organism>
<name>A0ABS3BYM5_9BACT</name>
<accession>A0ABS3BYM5</accession>
<dbReference type="RefSeq" id="WP_206576708.1">
    <property type="nucleotide sequence ID" value="NZ_JAFKCT010000001.1"/>
</dbReference>
<gene>
    <name evidence="2" type="ORF">J0A68_03050</name>
</gene>
<dbReference type="Proteomes" id="UP000664317">
    <property type="component" value="Unassembled WGS sequence"/>
</dbReference>
<dbReference type="EMBL" id="JAFKCT010000001">
    <property type="protein sequence ID" value="MBN7809916.1"/>
    <property type="molecule type" value="Genomic_DNA"/>
</dbReference>
<reference evidence="2 3" key="1">
    <citation type="submission" date="2021-03" db="EMBL/GenBank/DDBJ databases">
        <title>novel species isolated from a fishpond in China.</title>
        <authorList>
            <person name="Lu H."/>
            <person name="Cai Z."/>
        </authorList>
    </citation>
    <scope>NUCLEOTIDE SEQUENCE [LARGE SCALE GENOMIC DNA]</scope>
    <source>
        <strain evidence="2 3">H41</strain>
    </source>
</reference>
<evidence type="ECO:0000256" key="1">
    <source>
        <dbReference type="SAM" id="MobiDB-lite"/>
    </source>
</evidence>
<feature type="compositionally biased region" description="Basic and acidic residues" evidence="1">
    <location>
        <begin position="337"/>
        <end position="356"/>
    </location>
</feature>
<comment type="caution">
    <text evidence="2">The sequence shown here is derived from an EMBL/GenBank/DDBJ whole genome shotgun (WGS) entry which is preliminary data.</text>
</comment>